<comment type="caution">
    <text evidence="5">The sequence shown here is derived from an EMBL/GenBank/DDBJ whole genome shotgun (WGS) entry which is preliminary data.</text>
</comment>
<evidence type="ECO:0000256" key="1">
    <source>
        <dbReference type="ARBA" id="ARBA00004906"/>
    </source>
</evidence>
<reference evidence="5 6" key="1">
    <citation type="submission" date="2020-02" db="EMBL/GenBank/DDBJ databases">
        <authorList>
            <person name="Ma Q."/>
            <person name="Huang Y."/>
            <person name="Song X."/>
            <person name="Pei D."/>
        </authorList>
    </citation>
    <scope>NUCLEOTIDE SEQUENCE [LARGE SCALE GENOMIC DNA]</scope>
    <source>
        <strain evidence="5">Sxm20200214</strain>
        <tissue evidence="5">Leaf</tissue>
    </source>
</reference>
<proteinExistence type="inferred from homology"/>
<organism evidence="5 6">
    <name type="scientific">Brassica carinata</name>
    <name type="common">Ethiopian mustard</name>
    <name type="synonym">Abyssinian cabbage</name>
    <dbReference type="NCBI Taxonomy" id="52824"/>
    <lineage>
        <taxon>Eukaryota</taxon>
        <taxon>Viridiplantae</taxon>
        <taxon>Streptophyta</taxon>
        <taxon>Embryophyta</taxon>
        <taxon>Tracheophyta</taxon>
        <taxon>Spermatophyta</taxon>
        <taxon>Magnoliopsida</taxon>
        <taxon>eudicotyledons</taxon>
        <taxon>Gunneridae</taxon>
        <taxon>Pentapetalae</taxon>
        <taxon>rosids</taxon>
        <taxon>malvids</taxon>
        <taxon>Brassicales</taxon>
        <taxon>Brassicaceae</taxon>
        <taxon>Brassiceae</taxon>
        <taxon>Brassica</taxon>
    </lineage>
</organism>
<dbReference type="SUPFAM" id="SSF81382">
    <property type="entry name" value="Skp1 dimerisation domain-like"/>
    <property type="match status" value="1"/>
</dbReference>
<dbReference type="GO" id="GO:0006511">
    <property type="term" value="P:ubiquitin-dependent protein catabolic process"/>
    <property type="evidence" value="ECO:0007669"/>
    <property type="project" value="InterPro"/>
</dbReference>
<dbReference type="InterPro" id="IPR011333">
    <property type="entry name" value="SKP1/BTB/POZ_sf"/>
</dbReference>
<comment type="similarity">
    <text evidence="2">Belongs to the SKP1 family.</text>
</comment>
<dbReference type="InterPro" id="IPR036296">
    <property type="entry name" value="SKP1-like_dim_sf"/>
</dbReference>
<dbReference type="SUPFAM" id="SSF54695">
    <property type="entry name" value="POZ domain"/>
    <property type="match status" value="1"/>
</dbReference>
<sequence length="350" mass="40320">MSESDLAIIKPAMMKSYIWLETSDGSIQQVEQEVAMFCPLICHQALQKGGGSSKNNAISLPQKVNPAMLSLIFDYCRFHQLPGRSNKERKVYDEKFMRMDTKRLCELTSAADSLQLKPLVDLTSRALARIIEGKHLRRFVKYFICRMILLRCEEKLEPLKNTMDDPRIRLLNRLYAKKRKELKERVKLKSIEVEERVDERSVDDLLSFINGRDHKVVNTSKSKKKNKKRKEHRNGTCKVSNKDSHNLHSKQRSVDETSSSLGGVSNLHNIEDDIFSKKAEFEDGYIDDEIDPALKEMLDREVEDFARRLNSSWVLSVGQERQPVHFSINGNGGTRRLTDTHTLLDIAIDD</sequence>
<dbReference type="Gene3D" id="3.30.710.10">
    <property type="entry name" value="Potassium Channel Kv1.1, Chain A"/>
    <property type="match status" value="1"/>
</dbReference>
<evidence type="ECO:0000313" key="5">
    <source>
        <dbReference type="EMBL" id="KAG2258813.1"/>
    </source>
</evidence>
<dbReference type="OrthoDB" id="2342932at2759"/>
<keyword evidence="6" id="KW-1185">Reference proteome</keyword>
<dbReference type="SMART" id="SM00512">
    <property type="entry name" value="Skp1"/>
    <property type="match status" value="1"/>
</dbReference>
<protein>
    <recommendedName>
        <fullName evidence="7">SKP1-like protein 21</fullName>
    </recommendedName>
</protein>
<evidence type="ECO:0000313" key="6">
    <source>
        <dbReference type="Proteomes" id="UP000886595"/>
    </source>
</evidence>
<dbReference type="PANTHER" id="PTHR11165">
    <property type="entry name" value="SKP1"/>
    <property type="match status" value="1"/>
</dbReference>
<evidence type="ECO:0008006" key="7">
    <source>
        <dbReference type="Google" id="ProtNLM"/>
    </source>
</evidence>
<name>A0A8X7PYH1_BRACI</name>
<accession>A0A8X7PYH1</accession>
<dbReference type="EMBL" id="JAAMPC010000015">
    <property type="protein sequence ID" value="KAG2258813.1"/>
    <property type="molecule type" value="Genomic_DNA"/>
</dbReference>
<dbReference type="InterPro" id="IPR001232">
    <property type="entry name" value="SKP1-like"/>
</dbReference>
<dbReference type="Proteomes" id="UP000886595">
    <property type="component" value="Unassembled WGS sequence"/>
</dbReference>
<evidence type="ECO:0000256" key="4">
    <source>
        <dbReference type="SAM" id="MobiDB-lite"/>
    </source>
</evidence>
<evidence type="ECO:0000256" key="2">
    <source>
        <dbReference type="ARBA" id="ARBA00009993"/>
    </source>
</evidence>
<gene>
    <name evidence="5" type="ORF">Bca52824_078107</name>
</gene>
<comment type="pathway">
    <text evidence="1">Protein modification; protein ubiquitination.</text>
</comment>
<evidence type="ECO:0000256" key="3">
    <source>
        <dbReference type="ARBA" id="ARBA00022786"/>
    </source>
</evidence>
<feature type="region of interest" description="Disordered" evidence="4">
    <location>
        <begin position="217"/>
        <end position="262"/>
    </location>
</feature>
<dbReference type="AlphaFoldDB" id="A0A8X7PYH1"/>
<keyword evidence="3" id="KW-0833">Ubl conjugation pathway</keyword>
<dbReference type="GO" id="GO:0009867">
    <property type="term" value="P:jasmonic acid mediated signaling pathway"/>
    <property type="evidence" value="ECO:0007669"/>
    <property type="project" value="UniProtKB-ARBA"/>
</dbReference>
<dbReference type="InterPro" id="IPR016897">
    <property type="entry name" value="SKP1"/>
</dbReference>
<feature type="compositionally biased region" description="Basic residues" evidence="4">
    <location>
        <begin position="221"/>
        <end position="232"/>
    </location>
</feature>